<dbReference type="RefSeq" id="WP_012818411.1">
    <property type="nucleotide sequence ID" value="NZ_CP032412.1"/>
</dbReference>
<dbReference type="KEGG" id="plw:D5F53_28760"/>
<reference evidence="1 2" key="1">
    <citation type="submission" date="2018-09" db="EMBL/GenBank/DDBJ databases">
        <title>Genome Sequence of Paenibacillus lautus Strain E7593-69, Azo Dye-Degrading Bacteria, Isolated from Commercial Tattoo Inks.</title>
        <authorList>
            <person name="Nho S.W."/>
            <person name="Kim S.-J."/>
            <person name="Kweon O."/>
            <person name="Cerniglia C.E."/>
        </authorList>
    </citation>
    <scope>NUCLEOTIDE SEQUENCE [LARGE SCALE GENOMIC DNA]</scope>
    <source>
        <strain evidence="1 2">E7593-69</strain>
    </source>
</reference>
<dbReference type="AlphaFoldDB" id="A0A385TVZ6"/>
<name>A0A385TVZ6_PAELA</name>
<sequence>MNNHVNTAGYPAPSAGYAPGYYAYPPLQPIPPYYAPRTPAIPQPMHYATLVEPVFIDHLLRHKGAKVVIMTTAGKVEGILSGVVVDHVQLTIGDNKALHIRLAEVVYFEGVPF</sequence>
<evidence type="ECO:0000313" key="2">
    <source>
        <dbReference type="Proteomes" id="UP000266552"/>
    </source>
</evidence>
<evidence type="ECO:0000313" key="1">
    <source>
        <dbReference type="EMBL" id="AYB47054.1"/>
    </source>
</evidence>
<dbReference type="Proteomes" id="UP000266552">
    <property type="component" value="Chromosome"/>
</dbReference>
<dbReference type="EMBL" id="CP032412">
    <property type="protein sequence ID" value="AYB47054.1"/>
    <property type="molecule type" value="Genomic_DNA"/>
</dbReference>
<proteinExistence type="predicted"/>
<gene>
    <name evidence="1" type="ORF">D5F53_28760</name>
</gene>
<organism evidence="1 2">
    <name type="scientific">Paenibacillus lautus</name>
    <name type="common">Bacillus lautus</name>
    <dbReference type="NCBI Taxonomy" id="1401"/>
    <lineage>
        <taxon>Bacteria</taxon>
        <taxon>Bacillati</taxon>
        <taxon>Bacillota</taxon>
        <taxon>Bacilli</taxon>
        <taxon>Bacillales</taxon>
        <taxon>Paenibacillaceae</taxon>
        <taxon>Paenibacillus</taxon>
    </lineage>
</organism>
<dbReference type="Pfam" id="PF10842">
    <property type="entry name" value="DUF2642"/>
    <property type="match status" value="1"/>
</dbReference>
<keyword evidence="2" id="KW-1185">Reference proteome</keyword>
<protein>
    <submittedName>
        <fullName evidence="1">DUF2642 domain-containing protein</fullName>
    </submittedName>
</protein>
<dbReference type="InterPro" id="IPR020139">
    <property type="entry name" value="DUF2642"/>
</dbReference>
<accession>A0A385TVZ6</accession>